<comment type="caution">
    <text evidence="2">The sequence shown here is derived from an EMBL/GenBank/DDBJ whole genome shotgun (WGS) entry which is preliminary data.</text>
</comment>
<dbReference type="AlphaFoldDB" id="A0AAD7RQC9"/>
<gene>
    <name evidence="2" type="ORF">AAFF_G00135780</name>
</gene>
<dbReference type="Proteomes" id="UP001221898">
    <property type="component" value="Unassembled WGS sequence"/>
</dbReference>
<proteinExistence type="predicted"/>
<reference evidence="2" key="1">
    <citation type="journal article" date="2023" name="Science">
        <title>Genome structures resolve the early diversification of teleost fishes.</title>
        <authorList>
            <person name="Parey E."/>
            <person name="Louis A."/>
            <person name="Montfort J."/>
            <person name="Bouchez O."/>
            <person name="Roques C."/>
            <person name="Iampietro C."/>
            <person name="Lluch J."/>
            <person name="Castinel A."/>
            <person name="Donnadieu C."/>
            <person name="Desvignes T."/>
            <person name="Floi Bucao C."/>
            <person name="Jouanno E."/>
            <person name="Wen M."/>
            <person name="Mejri S."/>
            <person name="Dirks R."/>
            <person name="Jansen H."/>
            <person name="Henkel C."/>
            <person name="Chen W.J."/>
            <person name="Zahm M."/>
            <person name="Cabau C."/>
            <person name="Klopp C."/>
            <person name="Thompson A.W."/>
            <person name="Robinson-Rechavi M."/>
            <person name="Braasch I."/>
            <person name="Lecointre G."/>
            <person name="Bobe J."/>
            <person name="Postlethwait J.H."/>
            <person name="Berthelot C."/>
            <person name="Roest Crollius H."/>
            <person name="Guiguen Y."/>
        </authorList>
    </citation>
    <scope>NUCLEOTIDE SEQUENCE</scope>
    <source>
        <strain evidence="2">NC1722</strain>
    </source>
</reference>
<evidence type="ECO:0000313" key="2">
    <source>
        <dbReference type="EMBL" id="KAJ8388207.1"/>
    </source>
</evidence>
<evidence type="ECO:0000313" key="3">
    <source>
        <dbReference type="Proteomes" id="UP001221898"/>
    </source>
</evidence>
<evidence type="ECO:0000256" key="1">
    <source>
        <dbReference type="SAM" id="MobiDB-lite"/>
    </source>
</evidence>
<organism evidence="2 3">
    <name type="scientific">Aldrovandia affinis</name>
    <dbReference type="NCBI Taxonomy" id="143900"/>
    <lineage>
        <taxon>Eukaryota</taxon>
        <taxon>Metazoa</taxon>
        <taxon>Chordata</taxon>
        <taxon>Craniata</taxon>
        <taxon>Vertebrata</taxon>
        <taxon>Euteleostomi</taxon>
        <taxon>Actinopterygii</taxon>
        <taxon>Neopterygii</taxon>
        <taxon>Teleostei</taxon>
        <taxon>Notacanthiformes</taxon>
        <taxon>Halosauridae</taxon>
        <taxon>Aldrovandia</taxon>
    </lineage>
</organism>
<dbReference type="EMBL" id="JAINUG010000198">
    <property type="protein sequence ID" value="KAJ8388207.1"/>
    <property type="molecule type" value="Genomic_DNA"/>
</dbReference>
<feature type="region of interest" description="Disordered" evidence="1">
    <location>
        <begin position="48"/>
        <end position="74"/>
    </location>
</feature>
<keyword evidence="3" id="KW-1185">Reference proteome</keyword>
<accession>A0AAD7RQC9</accession>
<sequence length="179" mass="19657">MTAVGWGALKLKGTISVKSRGAVRNHVEKCHDLTTVITGAEKDLVRAHPPAPAGHWHASGRSPSPAPNRPMAAALPRPLGEVTPSPPGCRFICRSPCLQSLARKGFRHDARVAYARLLLTENTKLRLTRYFQLVFHVPLAIFSPVEGGRLQFREVARHPAQIDSTNAHMRECFKNSSCP</sequence>
<name>A0AAD7RQC9_9TELE</name>
<protein>
    <submittedName>
        <fullName evidence="2">Uncharacterized protein</fullName>
    </submittedName>
</protein>